<evidence type="ECO:0000313" key="3">
    <source>
        <dbReference type="Proteomes" id="UP000673691"/>
    </source>
</evidence>
<dbReference type="OrthoDB" id="10268014at2759"/>
<gene>
    <name evidence="2" type="ORF">BJ554DRAFT_2495</name>
</gene>
<accession>A0A8H8DGL5</accession>
<reference evidence="2 3" key="1">
    <citation type="journal article" name="Sci. Rep.">
        <title>Genome-scale phylogenetic analyses confirm Olpidium as the closest living zoosporic fungus to the non-flagellated, terrestrial fungi.</title>
        <authorList>
            <person name="Chang Y."/>
            <person name="Rochon D."/>
            <person name="Sekimoto S."/>
            <person name="Wang Y."/>
            <person name="Chovatia M."/>
            <person name="Sandor L."/>
            <person name="Salamov A."/>
            <person name="Grigoriev I.V."/>
            <person name="Stajich J.E."/>
            <person name="Spatafora J.W."/>
        </authorList>
    </citation>
    <scope>NUCLEOTIDE SEQUENCE [LARGE SCALE GENOMIC DNA]</scope>
    <source>
        <strain evidence="2">S191</strain>
    </source>
</reference>
<organism evidence="2 3">
    <name type="scientific">Olpidium bornovanus</name>
    <dbReference type="NCBI Taxonomy" id="278681"/>
    <lineage>
        <taxon>Eukaryota</taxon>
        <taxon>Fungi</taxon>
        <taxon>Fungi incertae sedis</taxon>
        <taxon>Olpidiomycota</taxon>
        <taxon>Olpidiomycotina</taxon>
        <taxon>Olpidiomycetes</taxon>
        <taxon>Olpidiales</taxon>
        <taxon>Olpidiaceae</taxon>
        <taxon>Olpidium</taxon>
    </lineage>
</organism>
<dbReference type="SUPFAM" id="SSF56059">
    <property type="entry name" value="Glutathione synthetase ATP-binding domain-like"/>
    <property type="match status" value="1"/>
</dbReference>
<dbReference type="EMBL" id="JAEFCI010010009">
    <property type="protein sequence ID" value="KAG5457478.1"/>
    <property type="molecule type" value="Genomic_DNA"/>
</dbReference>
<dbReference type="Proteomes" id="UP000673691">
    <property type="component" value="Unassembled WGS sequence"/>
</dbReference>
<proteinExistence type="predicted"/>
<feature type="non-terminal residue" evidence="2">
    <location>
        <position position="570"/>
    </location>
</feature>
<feature type="region of interest" description="Disordered" evidence="1">
    <location>
        <begin position="1"/>
        <end position="49"/>
    </location>
</feature>
<feature type="compositionally biased region" description="Low complexity" evidence="1">
    <location>
        <begin position="29"/>
        <end position="39"/>
    </location>
</feature>
<evidence type="ECO:0000313" key="2">
    <source>
        <dbReference type="EMBL" id="KAG5457478.1"/>
    </source>
</evidence>
<comment type="caution">
    <text evidence="2">The sequence shown here is derived from an EMBL/GenBank/DDBJ whole genome shotgun (WGS) entry which is preliminary data.</text>
</comment>
<sequence length="570" mass="62600">MADARSPVSPAGNGLATLSKDAGDTEKFPSTSSPSSPAPDKSRPDCGAANAVVGNGRVDPVSQSGGLLGSAAAACCDDHGRRHANGAPSPGRAAKFRPRHCFPRNPWLLAARPNLVRLSGAYSRTSRLRSTFGSAMKRHSIVKFASRKLSTGTISNRRHYYPRVLNAAIHPLIGSFFSLGNERIVARYAHLNPNVNQDVLRILLSYSPEFFQWAGMLRRTAGERALQSASTCLGGFEAVTYRTIPSPSGQKSMPLLEEQGNEQGGYRVVLESAFKSSLERADPSLGDLAVVYDKNGMEASGYAAAMAEVTKERVWLVEYYDWDLDPPVKWDDGAMSVKDKDGGGRNLVACTLFVRTYAAVDRNTGLRLVVSECIVVWHPIRACFRYVTQKPWNRFPLSTKTVVTNSITACLSGGRNKMMAAYAYELFNSQVEESGLAVRAPETIRSVSRHEIPMWVDSMGGHAVLKVPYSNAGQGVYTITNPEELRWFMAAHHDYDKFIVQSLVGNASWSSTTKAGKFYHVGTIPNKHINTFVTDLRMMVTADKTGFRPVCIYARKARKVGFPVKFRAEW</sequence>
<name>A0A8H8DGL5_9FUNG</name>
<protein>
    <submittedName>
        <fullName evidence="2">Uncharacterized protein</fullName>
    </submittedName>
</protein>
<dbReference type="AlphaFoldDB" id="A0A8H8DGL5"/>
<keyword evidence="3" id="KW-1185">Reference proteome</keyword>
<evidence type="ECO:0000256" key="1">
    <source>
        <dbReference type="SAM" id="MobiDB-lite"/>
    </source>
</evidence>